<dbReference type="PANTHER" id="PTHR42928">
    <property type="entry name" value="TRICARBOXYLATE-BINDING PROTEIN"/>
    <property type="match status" value="1"/>
</dbReference>
<proteinExistence type="inferred from homology"/>
<dbReference type="Proteomes" id="UP001494902">
    <property type="component" value="Unassembled WGS sequence"/>
</dbReference>
<reference evidence="2 3" key="1">
    <citation type="submission" date="2024-03" db="EMBL/GenBank/DDBJ databases">
        <title>Draft genome sequence of Pseudonocardia nematodicida JCM 31783.</title>
        <authorList>
            <person name="Butdee W."/>
            <person name="Duangmal K."/>
        </authorList>
    </citation>
    <scope>NUCLEOTIDE SEQUENCE [LARGE SCALE GENOMIC DNA]</scope>
    <source>
        <strain evidence="2 3">JCM 31783</strain>
    </source>
</reference>
<dbReference type="InterPro" id="IPR042100">
    <property type="entry name" value="Bug_dom1"/>
</dbReference>
<dbReference type="PANTHER" id="PTHR42928:SF5">
    <property type="entry name" value="BLR1237 PROTEIN"/>
    <property type="match status" value="1"/>
</dbReference>
<name>A0ABV1KGA8_9PSEU</name>
<dbReference type="CDD" id="cd07012">
    <property type="entry name" value="PBP2_Bug_TTT"/>
    <property type="match status" value="1"/>
</dbReference>
<dbReference type="RefSeq" id="WP_349300561.1">
    <property type="nucleotide sequence ID" value="NZ_JBEDNQ010000010.1"/>
</dbReference>
<dbReference type="InterPro" id="IPR005064">
    <property type="entry name" value="BUG"/>
</dbReference>
<comment type="similarity">
    <text evidence="1">Belongs to the UPF0065 (bug) family.</text>
</comment>
<evidence type="ECO:0000313" key="3">
    <source>
        <dbReference type="Proteomes" id="UP001494902"/>
    </source>
</evidence>
<dbReference type="SUPFAM" id="SSF53850">
    <property type="entry name" value="Periplasmic binding protein-like II"/>
    <property type="match status" value="1"/>
</dbReference>
<gene>
    <name evidence="2" type="ORF">WIS52_23745</name>
</gene>
<protein>
    <submittedName>
        <fullName evidence="2">Tripartite tricarboxylate transporter substrate binding protein</fullName>
    </submittedName>
</protein>
<dbReference type="EMBL" id="JBEDNQ010000010">
    <property type="protein sequence ID" value="MEQ3553496.1"/>
    <property type="molecule type" value="Genomic_DNA"/>
</dbReference>
<sequence length="268" mass="28394">MLAQHLDGAFAGNVVVVNETAGGGALAVNTVARSRPDGYSLLFFHEAMHTGYQQGTVRQTAEELRPIATTARQHQYLLASSASGWADLDDLADAARADPGGLTMGVSFGQTTQYTGAMLEDAAGIDIRMQDTGNEADRVAGLLSGQLQLIVGSTATARQYLATGDFVALAVTSPERDPVLSEIPTAAEQGYDVEFPLNFSLLGPEETPDEVVAAWTEALRTVSTNPDYRRSMAEVAEPVSLDAAETEEQLRTSAQTVAELSRLVTNSS</sequence>
<dbReference type="Gene3D" id="3.40.190.150">
    <property type="entry name" value="Bordetella uptake gene, domain 1"/>
    <property type="match status" value="1"/>
</dbReference>
<organism evidence="2 3">
    <name type="scientific">Pseudonocardia nematodicida</name>
    <dbReference type="NCBI Taxonomy" id="1206997"/>
    <lineage>
        <taxon>Bacteria</taxon>
        <taxon>Bacillati</taxon>
        <taxon>Actinomycetota</taxon>
        <taxon>Actinomycetes</taxon>
        <taxon>Pseudonocardiales</taxon>
        <taxon>Pseudonocardiaceae</taxon>
        <taxon>Pseudonocardia</taxon>
    </lineage>
</organism>
<evidence type="ECO:0000256" key="1">
    <source>
        <dbReference type="ARBA" id="ARBA00006987"/>
    </source>
</evidence>
<accession>A0ABV1KGA8</accession>
<comment type="caution">
    <text evidence="2">The sequence shown here is derived from an EMBL/GenBank/DDBJ whole genome shotgun (WGS) entry which is preliminary data.</text>
</comment>
<keyword evidence="3" id="KW-1185">Reference proteome</keyword>
<dbReference type="Gene3D" id="3.40.190.10">
    <property type="entry name" value="Periplasmic binding protein-like II"/>
    <property type="match status" value="1"/>
</dbReference>
<evidence type="ECO:0000313" key="2">
    <source>
        <dbReference type="EMBL" id="MEQ3553496.1"/>
    </source>
</evidence>
<dbReference type="Pfam" id="PF03401">
    <property type="entry name" value="TctC"/>
    <property type="match status" value="1"/>
</dbReference>